<feature type="transmembrane region" description="Helical" evidence="10">
    <location>
        <begin position="143"/>
        <end position="161"/>
    </location>
</feature>
<evidence type="ECO:0000256" key="8">
    <source>
        <dbReference type="ARBA" id="ARBA00023136"/>
    </source>
</evidence>
<organism evidence="14 15">
    <name type="scientific">Corynebacterium urealyticum</name>
    <dbReference type="NCBI Taxonomy" id="43771"/>
    <lineage>
        <taxon>Bacteria</taxon>
        <taxon>Bacillati</taxon>
        <taxon>Actinomycetota</taxon>
        <taxon>Actinomycetes</taxon>
        <taxon>Mycobacteriales</taxon>
        <taxon>Corynebacteriaceae</taxon>
        <taxon>Corynebacterium</taxon>
    </lineage>
</organism>
<evidence type="ECO:0000256" key="6">
    <source>
        <dbReference type="ARBA" id="ARBA00022692"/>
    </source>
</evidence>
<feature type="transmembrane region" description="Helical" evidence="10">
    <location>
        <begin position="412"/>
        <end position="431"/>
    </location>
</feature>
<evidence type="ECO:0000256" key="2">
    <source>
        <dbReference type="ARBA" id="ARBA00004922"/>
    </source>
</evidence>
<dbReference type="UniPathway" id="UPA00378"/>
<evidence type="ECO:0000256" key="5">
    <source>
        <dbReference type="ARBA" id="ARBA00022679"/>
    </source>
</evidence>
<evidence type="ECO:0000259" key="13">
    <source>
        <dbReference type="Pfam" id="PF16192"/>
    </source>
</evidence>
<dbReference type="AlphaFoldDB" id="A0A2W5BBM2"/>
<dbReference type="Pfam" id="PF02366">
    <property type="entry name" value="PMT"/>
    <property type="match status" value="1"/>
</dbReference>
<keyword evidence="8 10" id="KW-0472">Membrane</keyword>
<comment type="similarity">
    <text evidence="3 10">Belongs to the glycosyltransferase 39 family.</text>
</comment>
<evidence type="ECO:0000256" key="9">
    <source>
        <dbReference type="ARBA" id="ARBA00093617"/>
    </source>
</evidence>
<evidence type="ECO:0000256" key="3">
    <source>
        <dbReference type="ARBA" id="ARBA00007222"/>
    </source>
</evidence>
<reference evidence="14 15" key="1">
    <citation type="submission" date="2017-11" db="EMBL/GenBank/DDBJ databases">
        <title>Infants hospitalized years apart are colonized by the same room-sourced microbial strains.</title>
        <authorList>
            <person name="Brooks B."/>
            <person name="Olm M.R."/>
            <person name="Firek B.A."/>
            <person name="Baker R."/>
            <person name="Thomas B.C."/>
            <person name="Morowitz M.J."/>
            <person name="Banfield J.F."/>
        </authorList>
    </citation>
    <scope>NUCLEOTIDE SEQUENCE [LARGE SCALE GENOMIC DNA]</scope>
    <source>
        <strain evidence="14">S2_012_000_R3_87</strain>
    </source>
</reference>
<feature type="domain" description="Protein O-mannosyl-transferase C-terminal four TM" evidence="13">
    <location>
        <begin position="330"/>
        <end position="523"/>
    </location>
</feature>
<evidence type="ECO:0000256" key="7">
    <source>
        <dbReference type="ARBA" id="ARBA00022989"/>
    </source>
</evidence>
<dbReference type="GO" id="GO:0004169">
    <property type="term" value="F:dolichyl-phosphate-mannose-protein mannosyltransferase activity"/>
    <property type="evidence" value="ECO:0007669"/>
    <property type="project" value="UniProtKB-UniRule"/>
</dbReference>
<comment type="pathway">
    <text evidence="2 10">Protein modification; protein glycosylation.</text>
</comment>
<dbReference type="PANTHER" id="PTHR10050">
    <property type="entry name" value="DOLICHYL-PHOSPHATE-MANNOSE--PROTEIN MANNOSYLTRANSFERASE"/>
    <property type="match status" value="1"/>
</dbReference>
<dbReference type="PANTHER" id="PTHR10050:SF46">
    <property type="entry name" value="PROTEIN O-MANNOSYL-TRANSFERASE 2"/>
    <property type="match status" value="1"/>
</dbReference>
<feature type="transmembrane region" description="Helical" evidence="10">
    <location>
        <begin position="437"/>
        <end position="461"/>
    </location>
</feature>
<evidence type="ECO:0000256" key="10">
    <source>
        <dbReference type="RuleBase" id="RU367007"/>
    </source>
</evidence>
<comment type="caution">
    <text evidence="14">The sequence shown here is derived from an EMBL/GenBank/DDBJ whole genome shotgun (WGS) entry which is preliminary data.</text>
</comment>
<dbReference type="GO" id="GO:0012505">
    <property type="term" value="C:endomembrane system"/>
    <property type="evidence" value="ECO:0007669"/>
    <property type="project" value="UniProtKB-SubCell"/>
</dbReference>
<proteinExistence type="inferred from homology"/>
<sequence>MTTKTSPAPANGPAEPRVGQPNQRMNQRRWLIIQLLLAAFAALLRLVNLGSPTDGGTPVFDEKHYVPQAWQILRGWDHLVLGGIEDNPGYGLVVHPPLAKEIMAAGMGVFGYTPFGWRVCAALAGVAVVCLIAGIARRLSRSDLVGLLAGVLALSDGILLLTSRSGMLDHFQALFLVAAVYFLVRDHEEMERRYRAVFREGRIEDFPAGPRLGFRWWRFAAGIALGGTLAIKWSGLYYMAFFGVVLVALDAHRRWRYGVRRPLLGALLRDAPPHFFAVVIIPVCCYLLSWRAWFGSETSVYRHAVESGLVEDATALAESPLGFLPDSVLNFVYYHVSVLRFHSELTNSNGHNHPWESKPWSWLASTRGLMYYNPSHEDGTRTVELLVGTPAIWFPTVLVLAYGCYRLARFRDLVWVVPVVGFAAGFLPWLLNTDRQMYLFYALNLAPFLIIGLALICGRVLGWRMVPSSKNRPVAWLQAHAGLVLVVAYLGFAVWNFLFFLPLYTAMPLSPAEWAARMWLPSWH</sequence>
<dbReference type="InterPro" id="IPR027005">
    <property type="entry name" value="PMT-like"/>
</dbReference>
<dbReference type="InterPro" id="IPR032421">
    <property type="entry name" value="PMT_4TMC"/>
</dbReference>
<feature type="domain" description="ArnT-like N-terminal" evidence="12">
    <location>
        <begin position="115"/>
        <end position="288"/>
    </location>
</feature>
<keyword evidence="6 10" id="KW-0812">Transmembrane</keyword>
<gene>
    <name evidence="14" type="ORF">DI609_02115</name>
</gene>
<comment type="function">
    <text evidence="10">Protein O-mannosyltransferase that catalyzes the transfer of a single mannose residue from a polyprenol phospho-mannosyl lipidic donor to the hydroxyl group of selected serine and threonine residues in acceptor proteins.</text>
</comment>
<keyword evidence="7 10" id="KW-1133">Transmembrane helix</keyword>
<feature type="transmembrane region" description="Helical" evidence="10">
    <location>
        <begin position="273"/>
        <end position="293"/>
    </location>
</feature>
<dbReference type="Proteomes" id="UP000249451">
    <property type="component" value="Unassembled WGS sequence"/>
</dbReference>
<evidence type="ECO:0000313" key="15">
    <source>
        <dbReference type="Proteomes" id="UP000249451"/>
    </source>
</evidence>
<dbReference type="GO" id="GO:0005886">
    <property type="term" value="C:plasma membrane"/>
    <property type="evidence" value="ECO:0007669"/>
    <property type="project" value="UniProtKB-SubCell"/>
</dbReference>
<dbReference type="InterPro" id="IPR003342">
    <property type="entry name" value="ArnT-like_N"/>
</dbReference>
<feature type="region of interest" description="Disordered" evidence="11">
    <location>
        <begin position="1"/>
        <end position="21"/>
    </location>
</feature>
<evidence type="ECO:0000259" key="12">
    <source>
        <dbReference type="Pfam" id="PF02366"/>
    </source>
</evidence>
<evidence type="ECO:0000256" key="11">
    <source>
        <dbReference type="SAM" id="MobiDB-lite"/>
    </source>
</evidence>
<protein>
    <recommendedName>
        <fullName evidence="9 10">Polyprenol-phosphate-mannose--protein mannosyltransferase</fullName>
        <ecNumber evidence="10">2.4.1.-</ecNumber>
    </recommendedName>
</protein>
<feature type="transmembrane region" description="Helical" evidence="10">
    <location>
        <begin position="115"/>
        <end position="136"/>
    </location>
</feature>
<comment type="subcellular location">
    <subcellularLocation>
        <location evidence="10">Cell membrane</location>
    </subcellularLocation>
    <subcellularLocation>
        <location evidence="1">Endomembrane system</location>
        <topology evidence="1">Multi-pass membrane protein</topology>
    </subcellularLocation>
</comment>
<evidence type="ECO:0000256" key="1">
    <source>
        <dbReference type="ARBA" id="ARBA00004127"/>
    </source>
</evidence>
<evidence type="ECO:0000313" key="14">
    <source>
        <dbReference type="EMBL" id="PZP02707.1"/>
    </source>
</evidence>
<feature type="transmembrane region" description="Helical" evidence="10">
    <location>
        <begin position="212"/>
        <end position="230"/>
    </location>
</feature>
<keyword evidence="5 10" id="KW-0808">Transferase</keyword>
<keyword evidence="4 10" id="KW-0328">Glycosyltransferase</keyword>
<dbReference type="EMBL" id="QFNY01000029">
    <property type="protein sequence ID" value="PZP02707.1"/>
    <property type="molecule type" value="Genomic_DNA"/>
</dbReference>
<evidence type="ECO:0000256" key="4">
    <source>
        <dbReference type="ARBA" id="ARBA00022676"/>
    </source>
</evidence>
<feature type="transmembrane region" description="Helical" evidence="10">
    <location>
        <begin position="30"/>
        <end position="47"/>
    </location>
</feature>
<dbReference type="EC" id="2.4.1.-" evidence="10"/>
<keyword evidence="10" id="KW-1003">Cell membrane</keyword>
<feature type="transmembrane region" description="Helical" evidence="10">
    <location>
        <begin position="167"/>
        <end position="184"/>
    </location>
</feature>
<name>A0A2W5BBM2_9CORY</name>
<accession>A0A2W5BBM2</accession>
<feature type="transmembrane region" description="Helical" evidence="10">
    <location>
        <begin position="482"/>
        <end position="504"/>
    </location>
</feature>
<dbReference type="Pfam" id="PF16192">
    <property type="entry name" value="PMT_4TMC"/>
    <property type="match status" value="1"/>
</dbReference>